<organism evidence="6 7">
    <name type="scientific">Ascaris lumbricoides</name>
    <name type="common">Giant roundworm</name>
    <dbReference type="NCBI Taxonomy" id="6252"/>
    <lineage>
        <taxon>Eukaryota</taxon>
        <taxon>Metazoa</taxon>
        <taxon>Ecdysozoa</taxon>
        <taxon>Nematoda</taxon>
        <taxon>Chromadorea</taxon>
        <taxon>Rhabditida</taxon>
        <taxon>Spirurina</taxon>
        <taxon>Ascaridomorpha</taxon>
        <taxon>Ascaridoidea</taxon>
        <taxon>Ascarididae</taxon>
        <taxon>Ascaris</taxon>
    </lineage>
</organism>
<proteinExistence type="predicted"/>
<evidence type="ECO:0000313" key="7">
    <source>
        <dbReference type="WBParaSite" id="ALUE_0000220601-mRNA-1"/>
    </source>
</evidence>
<evidence type="ECO:0000256" key="2">
    <source>
        <dbReference type="ARBA" id="ARBA00022989"/>
    </source>
</evidence>
<evidence type="ECO:0000259" key="5">
    <source>
        <dbReference type="PROSITE" id="PS50929"/>
    </source>
</evidence>
<evidence type="ECO:0000256" key="4">
    <source>
        <dbReference type="SAM" id="Phobius"/>
    </source>
</evidence>
<evidence type="ECO:0000256" key="1">
    <source>
        <dbReference type="ARBA" id="ARBA00022692"/>
    </source>
</evidence>
<dbReference type="PROSITE" id="PS50929">
    <property type="entry name" value="ABC_TM1F"/>
    <property type="match status" value="1"/>
</dbReference>
<sequence length="96" mass="10582">MAGARMNAIYFSILGICAGIATFTGGFLFGWAGESLTSRLRLKLFRHILRQVDSFILFIDFCPGTRRVRGWKGKRGKGNRVGGGTDKLVDSYTAFS</sequence>
<dbReference type="InterPro" id="IPR011527">
    <property type="entry name" value="ABC1_TM_dom"/>
</dbReference>
<keyword evidence="2 4" id="KW-1133">Transmembrane helix</keyword>
<dbReference type="Pfam" id="PF00664">
    <property type="entry name" value="ABC_membrane"/>
    <property type="match status" value="1"/>
</dbReference>
<dbReference type="AlphaFoldDB" id="A0A0M3HL11"/>
<name>A0A0M3HL11_ASCLU</name>
<keyword evidence="3 4" id="KW-0472">Membrane</keyword>
<dbReference type="GO" id="GO:0005524">
    <property type="term" value="F:ATP binding"/>
    <property type="evidence" value="ECO:0007669"/>
    <property type="project" value="InterPro"/>
</dbReference>
<dbReference type="Gene3D" id="1.20.1560.10">
    <property type="entry name" value="ABC transporter type 1, transmembrane domain"/>
    <property type="match status" value="1"/>
</dbReference>
<dbReference type="GO" id="GO:0140359">
    <property type="term" value="F:ABC-type transporter activity"/>
    <property type="evidence" value="ECO:0007669"/>
    <property type="project" value="InterPro"/>
</dbReference>
<dbReference type="SUPFAM" id="SSF90123">
    <property type="entry name" value="ABC transporter transmembrane region"/>
    <property type="match status" value="1"/>
</dbReference>
<reference evidence="7" key="1">
    <citation type="submission" date="2017-02" db="UniProtKB">
        <authorList>
            <consortium name="WormBaseParasite"/>
        </authorList>
    </citation>
    <scope>IDENTIFICATION</scope>
</reference>
<keyword evidence="6" id="KW-1185">Reference proteome</keyword>
<dbReference type="WBParaSite" id="ALUE_0000220601-mRNA-1">
    <property type="protein sequence ID" value="ALUE_0000220601-mRNA-1"/>
    <property type="gene ID" value="ALUE_0000220601"/>
</dbReference>
<dbReference type="GO" id="GO:0016020">
    <property type="term" value="C:membrane"/>
    <property type="evidence" value="ECO:0007669"/>
    <property type="project" value="InterPro"/>
</dbReference>
<protein>
    <submittedName>
        <fullName evidence="7">ABC transmembrane type-1 domain-containing protein</fullName>
    </submittedName>
</protein>
<evidence type="ECO:0000313" key="6">
    <source>
        <dbReference type="Proteomes" id="UP000036681"/>
    </source>
</evidence>
<evidence type="ECO:0000256" key="3">
    <source>
        <dbReference type="ARBA" id="ARBA00023136"/>
    </source>
</evidence>
<dbReference type="Proteomes" id="UP000036681">
    <property type="component" value="Unplaced"/>
</dbReference>
<keyword evidence="1 4" id="KW-0812">Transmembrane</keyword>
<feature type="transmembrane region" description="Helical" evidence="4">
    <location>
        <begin position="7"/>
        <end position="32"/>
    </location>
</feature>
<accession>A0A0M3HL11</accession>
<dbReference type="InterPro" id="IPR036640">
    <property type="entry name" value="ABC1_TM_sf"/>
</dbReference>
<feature type="domain" description="ABC transmembrane type-1" evidence="5">
    <location>
        <begin position="8"/>
        <end position="51"/>
    </location>
</feature>